<dbReference type="InterPro" id="IPR052929">
    <property type="entry name" value="RNase_H-like_EbsB-rel"/>
</dbReference>
<sequence>MSDAAWEATRFRAGLAWVIKGELTSEVRRGSSVQDFVNSPLVGEALAIRKGLFMAANQGISNLWCCSDNLTLIRAITHKIQRKELQGIIKDIHNLFSAFVSLDFFHVSRENNEEADALAKAVLKSSHM</sequence>
<dbReference type="PANTHER" id="PTHR47074">
    <property type="entry name" value="BNAC02G40300D PROTEIN"/>
    <property type="match status" value="1"/>
</dbReference>
<organism evidence="2">
    <name type="scientific">Brassica oleracea</name>
    <name type="common">Wild cabbage</name>
    <dbReference type="NCBI Taxonomy" id="3712"/>
    <lineage>
        <taxon>Eukaryota</taxon>
        <taxon>Viridiplantae</taxon>
        <taxon>Streptophyta</taxon>
        <taxon>Embryophyta</taxon>
        <taxon>Tracheophyta</taxon>
        <taxon>Spermatophyta</taxon>
        <taxon>Magnoliopsida</taxon>
        <taxon>eudicotyledons</taxon>
        <taxon>Gunneridae</taxon>
        <taxon>Pentapetalae</taxon>
        <taxon>rosids</taxon>
        <taxon>malvids</taxon>
        <taxon>Brassicales</taxon>
        <taxon>Brassicaceae</taxon>
        <taxon>Brassiceae</taxon>
        <taxon>Brassica</taxon>
    </lineage>
</organism>
<dbReference type="GO" id="GO:0003676">
    <property type="term" value="F:nucleic acid binding"/>
    <property type="evidence" value="ECO:0007669"/>
    <property type="project" value="InterPro"/>
</dbReference>
<proteinExistence type="predicted"/>
<dbReference type="InterPro" id="IPR044730">
    <property type="entry name" value="RNase_H-like_dom_plant"/>
</dbReference>
<dbReference type="GO" id="GO:0004523">
    <property type="term" value="F:RNA-DNA hybrid ribonuclease activity"/>
    <property type="evidence" value="ECO:0007669"/>
    <property type="project" value="InterPro"/>
</dbReference>
<dbReference type="Pfam" id="PF13456">
    <property type="entry name" value="RVT_3"/>
    <property type="match status" value="1"/>
</dbReference>
<dbReference type="AlphaFoldDB" id="A0A3P6EIR0"/>
<dbReference type="CDD" id="cd06222">
    <property type="entry name" value="RNase_H_like"/>
    <property type="match status" value="1"/>
</dbReference>
<accession>A0A3P6EIR0</accession>
<dbReference type="Gene3D" id="3.30.420.10">
    <property type="entry name" value="Ribonuclease H-like superfamily/Ribonuclease H"/>
    <property type="match status" value="1"/>
</dbReference>
<dbReference type="SUPFAM" id="SSF53098">
    <property type="entry name" value="Ribonuclease H-like"/>
    <property type="match status" value="1"/>
</dbReference>
<protein>
    <recommendedName>
        <fullName evidence="1">RNase H type-1 domain-containing protein</fullName>
    </recommendedName>
</protein>
<dbReference type="EMBL" id="LR031876">
    <property type="protein sequence ID" value="VDD39660.1"/>
    <property type="molecule type" value="Genomic_DNA"/>
</dbReference>
<dbReference type="PANTHER" id="PTHR47074:SF49">
    <property type="entry name" value="POLYNUCLEOTIDYL TRANSFERASE, RIBONUCLEASE H-LIKE SUPERFAMILY PROTEIN"/>
    <property type="match status" value="1"/>
</dbReference>
<evidence type="ECO:0000259" key="1">
    <source>
        <dbReference type="Pfam" id="PF13456"/>
    </source>
</evidence>
<dbReference type="InterPro" id="IPR012337">
    <property type="entry name" value="RNaseH-like_sf"/>
</dbReference>
<gene>
    <name evidence="2" type="ORF">BOLC7T45220H</name>
</gene>
<reference evidence="2" key="1">
    <citation type="submission" date="2018-11" db="EMBL/GenBank/DDBJ databases">
        <authorList>
            <consortium name="Genoscope - CEA"/>
            <person name="William W."/>
        </authorList>
    </citation>
    <scope>NUCLEOTIDE SEQUENCE</scope>
</reference>
<name>A0A3P6EIR0_BRAOL</name>
<dbReference type="InterPro" id="IPR002156">
    <property type="entry name" value="RNaseH_domain"/>
</dbReference>
<dbReference type="InterPro" id="IPR036397">
    <property type="entry name" value="RNaseH_sf"/>
</dbReference>
<feature type="domain" description="RNase H type-1" evidence="1">
    <location>
        <begin position="2"/>
        <end position="121"/>
    </location>
</feature>
<evidence type="ECO:0000313" key="2">
    <source>
        <dbReference type="EMBL" id="VDD39660.1"/>
    </source>
</evidence>